<dbReference type="Proteomes" id="UP001163046">
    <property type="component" value="Unassembled WGS sequence"/>
</dbReference>
<dbReference type="OrthoDB" id="6409262at2759"/>
<dbReference type="Pfam" id="PF15390">
    <property type="entry name" value="WDCP"/>
    <property type="match status" value="2"/>
</dbReference>
<reference evidence="5" key="1">
    <citation type="submission" date="2023-01" db="EMBL/GenBank/DDBJ databases">
        <title>Genome assembly of the deep-sea coral Lophelia pertusa.</title>
        <authorList>
            <person name="Herrera S."/>
            <person name="Cordes E."/>
        </authorList>
    </citation>
    <scope>NUCLEOTIDE SEQUENCE</scope>
    <source>
        <strain evidence="5">USNM1676648</strain>
        <tissue evidence="5">Polyp</tissue>
    </source>
</reference>
<evidence type="ECO:0000256" key="3">
    <source>
        <dbReference type="ARBA" id="ARBA00022737"/>
    </source>
</evidence>
<evidence type="ECO:0000256" key="4">
    <source>
        <dbReference type="ARBA" id="ARBA00023054"/>
    </source>
</evidence>
<organism evidence="5 6">
    <name type="scientific">Desmophyllum pertusum</name>
    <dbReference type="NCBI Taxonomy" id="174260"/>
    <lineage>
        <taxon>Eukaryota</taxon>
        <taxon>Metazoa</taxon>
        <taxon>Cnidaria</taxon>
        <taxon>Anthozoa</taxon>
        <taxon>Hexacorallia</taxon>
        <taxon>Scleractinia</taxon>
        <taxon>Caryophylliina</taxon>
        <taxon>Caryophylliidae</taxon>
        <taxon>Desmophyllum</taxon>
    </lineage>
</organism>
<sequence>MAANFELGSCKLLRSNINYLHQSLRVYSKNTQKVQSGELVWTDGESVWLTPVNFSSHCRETTCISKERCLIGEFRSLVLGISCSAFTKESSGYYIAVILKEKVVVLWRKIGETLVKLVKEYFTECVPQGCEWQPTVPLLAVLSKTSAVLLCISEEFECDVISIQTSDRNLQTCAWSKNGKSLAIAVEDSLCIFSWTDLSKPNHFSFVQWNSLKLTGKINCIVPWQTSSFIIATELPLDKLCGNSENDGDVFEVQNIHFGQDTCKGKKSNSPIVCSEDIDFTILTQSADQDVNSLLKLKLRTPRFEASATMAQIIAICCEDSKPREICRTSIKGLISPDLLLFQSATNTVMVGSHCCSRLHFYTLRQSNMNSKTEFATTEKLLELDPITKPKGICLIPGCTDGFLALLGKPKPAVFNMATFPPSAVYEQYDVSLRCFSAVLNEDNKKFEDKFDQHQSTVEDGGHAVCTVVTNSEHSPSLLRLPDGRVFNGCVAAMGSDKTSLISELEFNELPELLGHSKESFQGAQSSWYSHVQEVKATMTTAVSQINERLSNLDKRINKIDSDRDVENKQTIYPLPENAEFVCVVWTDELTGAVEQENFLLDKGRLKLKTIQQAFNASLVRISIGDVPCIVSSGEGGFIPVRFLSGSTVQMSGHSKHQSIST</sequence>
<evidence type="ECO:0000256" key="2">
    <source>
        <dbReference type="ARBA" id="ARBA00022574"/>
    </source>
</evidence>
<keyword evidence="6" id="KW-1185">Reference proteome</keyword>
<dbReference type="GO" id="GO:0019900">
    <property type="term" value="F:kinase binding"/>
    <property type="evidence" value="ECO:0007669"/>
    <property type="project" value="TreeGrafter"/>
</dbReference>
<proteinExistence type="predicted"/>
<dbReference type="InterPro" id="IPR036322">
    <property type="entry name" value="WD40_repeat_dom_sf"/>
</dbReference>
<keyword evidence="2" id="KW-0853">WD repeat</keyword>
<evidence type="ECO:0000256" key="1">
    <source>
        <dbReference type="ARBA" id="ARBA00015683"/>
    </source>
</evidence>
<gene>
    <name evidence="5" type="ORF">OS493_009577</name>
</gene>
<protein>
    <recommendedName>
        <fullName evidence="1">WD repeat and coiled-coil-containing protein</fullName>
    </recommendedName>
</protein>
<keyword evidence="4" id="KW-0175">Coiled coil</keyword>
<accession>A0A9W9YU02</accession>
<dbReference type="AlphaFoldDB" id="A0A9W9YU02"/>
<dbReference type="PANTHER" id="PTHR14897:SF5">
    <property type="entry name" value="WD REPEAT AND COILED-COIL-CONTAINING PROTEIN"/>
    <property type="match status" value="1"/>
</dbReference>
<dbReference type="PANTHER" id="PTHR14897">
    <property type="entry name" value="WD REPEAT AND COILED-COIL-CONTAINING PROTEIN"/>
    <property type="match status" value="1"/>
</dbReference>
<dbReference type="EMBL" id="MU827305">
    <property type="protein sequence ID" value="KAJ7363424.1"/>
    <property type="molecule type" value="Genomic_DNA"/>
</dbReference>
<evidence type="ECO:0000313" key="5">
    <source>
        <dbReference type="EMBL" id="KAJ7363424.1"/>
    </source>
</evidence>
<comment type="caution">
    <text evidence="5">The sequence shown here is derived from an EMBL/GenBank/DDBJ whole genome shotgun (WGS) entry which is preliminary data.</text>
</comment>
<dbReference type="InterPro" id="IPR028041">
    <property type="entry name" value="WDCP"/>
</dbReference>
<keyword evidence="3" id="KW-0677">Repeat</keyword>
<dbReference type="SUPFAM" id="SSF50978">
    <property type="entry name" value="WD40 repeat-like"/>
    <property type="match status" value="1"/>
</dbReference>
<evidence type="ECO:0000313" key="6">
    <source>
        <dbReference type="Proteomes" id="UP001163046"/>
    </source>
</evidence>
<name>A0A9W9YU02_9CNID</name>